<dbReference type="InterPro" id="IPR036388">
    <property type="entry name" value="WH-like_DNA-bd_sf"/>
</dbReference>
<proteinExistence type="predicted"/>
<protein>
    <recommendedName>
        <fullName evidence="2">Transcription regulator TrmB N-terminal domain-containing protein</fullName>
    </recommendedName>
</protein>
<evidence type="ECO:0000259" key="2">
    <source>
        <dbReference type="Pfam" id="PF01978"/>
    </source>
</evidence>
<organism evidence="3 4">
    <name type="scientific">Heliomicrobium gestii</name>
    <name type="common">Heliobacterium gestii</name>
    <dbReference type="NCBI Taxonomy" id="2699"/>
    <lineage>
        <taxon>Bacteria</taxon>
        <taxon>Bacillati</taxon>
        <taxon>Bacillota</taxon>
        <taxon>Clostridia</taxon>
        <taxon>Eubacteriales</taxon>
        <taxon>Heliobacteriaceae</taxon>
        <taxon>Heliomicrobium</taxon>
    </lineage>
</organism>
<dbReference type="Gene3D" id="1.10.10.10">
    <property type="entry name" value="Winged helix-like DNA-binding domain superfamily/Winged helix DNA-binding domain"/>
    <property type="match status" value="1"/>
</dbReference>
<comment type="caution">
    <text evidence="3">The sequence shown here is derived from an EMBL/GenBank/DDBJ whole genome shotgun (WGS) entry which is preliminary data.</text>
</comment>
<reference evidence="3 4" key="1">
    <citation type="submission" date="2020-01" db="EMBL/GenBank/DDBJ databases">
        <title>Whole genome sequence of Heliobacterium gestii DSM 11169.</title>
        <authorList>
            <person name="Kyndt J.A."/>
            <person name="Meyer T.E."/>
        </authorList>
    </citation>
    <scope>NUCLEOTIDE SEQUENCE [LARGE SCALE GENOMIC DNA]</scope>
    <source>
        <strain evidence="3 4">DSM 11169</strain>
    </source>
</reference>
<keyword evidence="4" id="KW-1185">Reference proteome</keyword>
<feature type="region of interest" description="Disordered" evidence="1">
    <location>
        <begin position="213"/>
        <end position="233"/>
    </location>
</feature>
<dbReference type="SUPFAM" id="SSF46785">
    <property type="entry name" value="Winged helix' DNA-binding domain"/>
    <property type="match status" value="1"/>
</dbReference>
<dbReference type="InterPro" id="IPR051797">
    <property type="entry name" value="TrmB-like"/>
</dbReference>
<sequence>MIDEKLVSLLQALGFSRYEGLAYLALLKKHPATGYEISRLSGVPHPKIYETMPRLLEKQAVLLLPGEPARYRPQPPETVLDHLRQSFLADLARAQMALERWEITTPPPSPALLTSGEEILKEAETLLLTAEKRVWIQGPASFLQPLDGTLAHRRRLGYPFEIHHSPGEQVLLWAEEGPVITASWSDSPSGMCGSHSALQALARQAFPTAAALKPTLPSKHPAPPPDPIDLFAHPLRRLQ</sequence>
<feature type="domain" description="Transcription regulator TrmB N-terminal" evidence="2">
    <location>
        <begin position="10"/>
        <end position="77"/>
    </location>
</feature>
<dbReference type="PANTHER" id="PTHR34293">
    <property type="entry name" value="HTH-TYPE TRANSCRIPTIONAL REGULATOR TRMBL2"/>
    <property type="match status" value="1"/>
</dbReference>
<accession>A0A845LKD0</accession>
<dbReference type="Proteomes" id="UP000471031">
    <property type="component" value="Unassembled WGS sequence"/>
</dbReference>
<evidence type="ECO:0000313" key="4">
    <source>
        <dbReference type="Proteomes" id="UP000471031"/>
    </source>
</evidence>
<dbReference type="InterPro" id="IPR036390">
    <property type="entry name" value="WH_DNA-bd_sf"/>
</dbReference>
<dbReference type="AlphaFoldDB" id="A0A845LKD0"/>
<dbReference type="OrthoDB" id="1493540at2"/>
<evidence type="ECO:0000256" key="1">
    <source>
        <dbReference type="SAM" id="MobiDB-lite"/>
    </source>
</evidence>
<dbReference type="EMBL" id="WXEX01000007">
    <property type="protein sequence ID" value="MZP43316.1"/>
    <property type="molecule type" value="Genomic_DNA"/>
</dbReference>
<dbReference type="InterPro" id="IPR002831">
    <property type="entry name" value="Tscrpt_reg_TrmB_N"/>
</dbReference>
<dbReference type="RefSeq" id="WP_161261882.1">
    <property type="nucleotide sequence ID" value="NZ_JAFBDC010000013.1"/>
</dbReference>
<evidence type="ECO:0000313" key="3">
    <source>
        <dbReference type="EMBL" id="MZP43316.1"/>
    </source>
</evidence>
<dbReference type="PANTHER" id="PTHR34293:SF1">
    <property type="entry name" value="HTH-TYPE TRANSCRIPTIONAL REGULATOR TRMBL2"/>
    <property type="match status" value="1"/>
</dbReference>
<name>A0A845LKD0_HELGE</name>
<dbReference type="Pfam" id="PF01978">
    <property type="entry name" value="TrmB"/>
    <property type="match status" value="1"/>
</dbReference>
<gene>
    <name evidence="3" type="ORF">GTO89_09720</name>
</gene>